<dbReference type="AlphaFoldDB" id="A0A1J0GI70"/>
<name>A0A1J0GI70_9CLOT</name>
<dbReference type="KEGG" id="ceu:A7L45_13820"/>
<accession>A0A1J0GI70</accession>
<evidence type="ECO:0000313" key="2">
    <source>
        <dbReference type="Proteomes" id="UP000182569"/>
    </source>
</evidence>
<dbReference type="Proteomes" id="UP000182569">
    <property type="component" value="Chromosome"/>
</dbReference>
<reference evidence="2" key="1">
    <citation type="journal article" date="2016" name="Front. Microbiol.">
        <title>Complete Genome Sequence of Clostridium estertheticum DSM 8809, a Microbe Identified in Spoiled Vacuum Packed Beef.</title>
        <authorList>
            <person name="Yu Z."/>
            <person name="Gunn L."/>
            <person name="Brennan E."/>
            <person name="Reid R."/>
            <person name="Wall P.G."/>
            <person name="Gaora O.P."/>
            <person name="Hurley D."/>
            <person name="Bolton D."/>
            <person name="Fanning S."/>
        </authorList>
    </citation>
    <scope>NUCLEOTIDE SEQUENCE [LARGE SCALE GENOMIC DNA]</scope>
    <source>
        <strain evidence="2">DSM 8809</strain>
    </source>
</reference>
<sequence>MIIDEKIIEELREEYEGLNLTDSQIIMVKGIGLNKEQMSELMINLSKAAKDLCDAFRNVVDSIRPAFKEISILLSEINEAQEEFIAEPIKNKKGKKLKCWENKRFYQ</sequence>
<organism evidence="1 2">
    <name type="scientific">Clostridium estertheticum subsp. estertheticum</name>
    <dbReference type="NCBI Taxonomy" id="1552"/>
    <lineage>
        <taxon>Bacteria</taxon>
        <taxon>Bacillati</taxon>
        <taxon>Bacillota</taxon>
        <taxon>Clostridia</taxon>
        <taxon>Eubacteriales</taxon>
        <taxon>Clostridiaceae</taxon>
        <taxon>Clostridium</taxon>
    </lineage>
</organism>
<keyword evidence="2" id="KW-1185">Reference proteome</keyword>
<evidence type="ECO:0000313" key="1">
    <source>
        <dbReference type="EMBL" id="APC41074.1"/>
    </source>
</evidence>
<gene>
    <name evidence="1" type="ORF">A7L45_13820</name>
</gene>
<dbReference type="RefSeq" id="WP_071613368.1">
    <property type="nucleotide sequence ID" value="NZ_CP015756.1"/>
</dbReference>
<proteinExistence type="predicted"/>
<dbReference type="EMBL" id="CP015756">
    <property type="protein sequence ID" value="APC41074.1"/>
    <property type="molecule type" value="Genomic_DNA"/>
</dbReference>
<protein>
    <submittedName>
        <fullName evidence="1">Uncharacterized protein</fullName>
    </submittedName>
</protein>